<dbReference type="SMART" id="SM00065">
    <property type="entry name" value="GAF"/>
    <property type="match status" value="2"/>
</dbReference>
<dbReference type="Pfam" id="PF25954">
    <property type="entry name" value="Beta-barrel_RND_2"/>
    <property type="match status" value="1"/>
</dbReference>
<dbReference type="InterPro" id="IPR003018">
    <property type="entry name" value="GAF"/>
</dbReference>
<feature type="coiled-coil region" evidence="3">
    <location>
        <begin position="483"/>
        <end position="510"/>
    </location>
</feature>
<comment type="subcellular location">
    <subcellularLocation>
        <location evidence="1">Cell envelope</location>
    </subcellularLocation>
</comment>
<dbReference type="SUPFAM" id="SSF111369">
    <property type="entry name" value="HlyD-like secretion proteins"/>
    <property type="match status" value="1"/>
</dbReference>
<feature type="domain" description="GAF" evidence="4">
    <location>
        <begin position="66"/>
        <end position="219"/>
    </location>
</feature>
<dbReference type="Pfam" id="PF01590">
    <property type="entry name" value="GAF"/>
    <property type="match status" value="2"/>
</dbReference>
<feature type="domain" description="GAF" evidence="4">
    <location>
        <begin position="240"/>
        <end position="393"/>
    </location>
</feature>
<evidence type="ECO:0000259" key="4">
    <source>
        <dbReference type="SMART" id="SM00065"/>
    </source>
</evidence>
<dbReference type="GO" id="GO:0030313">
    <property type="term" value="C:cell envelope"/>
    <property type="evidence" value="ECO:0007669"/>
    <property type="project" value="UniProtKB-SubCell"/>
</dbReference>
<dbReference type="AlphaFoldDB" id="A0A538TP53"/>
<dbReference type="InterPro" id="IPR029016">
    <property type="entry name" value="GAF-like_dom_sf"/>
</dbReference>
<dbReference type="Gene3D" id="2.40.30.170">
    <property type="match status" value="1"/>
</dbReference>
<keyword evidence="2 3" id="KW-0175">Coiled coil</keyword>
<evidence type="ECO:0000313" key="6">
    <source>
        <dbReference type="Proteomes" id="UP000317691"/>
    </source>
</evidence>
<proteinExistence type="predicted"/>
<evidence type="ECO:0000256" key="3">
    <source>
        <dbReference type="SAM" id="Coils"/>
    </source>
</evidence>
<gene>
    <name evidence="5" type="ORF">E6K79_04930</name>
</gene>
<dbReference type="InterPro" id="IPR058792">
    <property type="entry name" value="Beta-barrel_RND_2"/>
</dbReference>
<organism evidence="5 6">
    <name type="scientific">Eiseniibacteriota bacterium</name>
    <dbReference type="NCBI Taxonomy" id="2212470"/>
    <lineage>
        <taxon>Bacteria</taxon>
        <taxon>Candidatus Eiseniibacteriota</taxon>
    </lineage>
</organism>
<dbReference type="Proteomes" id="UP000317691">
    <property type="component" value="Unassembled WGS sequence"/>
</dbReference>
<dbReference type="Gene3D" id="3.30.450.40">
    <property type="match status" value="2"/>
</dbReference>
<accession>A0A538TP53</accession>
<protein>
    <submittedName>
        <fullName evidence="5">HlyD family efflux transporter periplasmic adaptor subunit</fullName>
    </submittedName>
</protein>
<dbReference type="PANTHER" id="PTHR32347:SF23">
    <property type="entry name" value="BLL5650 PROTEIN"/>
    <property type="match status" value="1"/>
</dbReference>
<evidence type="ECO:0000256" key="2">
    <source>
        <dbReference type="ARBA" id="ARBA00023054"/>
    </source>
</evidence>
<dbReference type="PANTHER" id="PTHR32347">
    <property type="entry name" value="EFFLUX SYSTEM COMPONENT YKNX-RELATED"/>
    <property type="match status" value="1"/>
</dbReference>
<dbReference type="InterPro" id="IPR050465">
    <property type="entry name" value="UPF0194_transport"/>
</dbReference>
<comment type="caution">
    <text evidence="5">The sequence shown here is derived from an EMBL/GenBank/DDBJ whole genome shotgun (WGS) entry which is preliminary data.</text>
</comment>
<dbReference type="SUPFAM" id="SSF55781">
    <property type="entry name" value="GAF domain-like"/>
    <property type="match status" value="2"/>
</dbReference>
<evidence type="ECO:0000313" key="5">
    <source>
        <dbReference type="EMBL" id="TMQ65401.1"/>
    </source>
</evidence>
<evidence type="ECO:0000256" key="1">
    <source>
        <dbReference type="ARBA" id="ARBA00004196"/>
    </source>
</evidence>
<name>A0A538TP53_UNCEI</name>
<dbReference type="EMBL" id="VBOZ01000013">
    <property type="protein sequence ID" value="TMQ65401.1"/>
    <property type="molecule type" value="Genomic_DNA"/>
</dbReference>
<sequence length="679" mass="72918">MEPLPAHGPRLVPLRAHGFLALTMPIHERGKPFIDDTPSTGTIFTTITTRALALQEVATALGSSEDLERMAAALLPVAAGAVGSREGALFLAEPGGGYRLLCLYGTPDDLRAGLEESLVEQAAAGVAGASAGSVDQAGILKDEEFVTWCDEQGLQGEARNPYFEIYAPLRARDSVVGILALCRRFDGRDFSRDDLRFVEYVGSASAIAVSRHVLERENARQIEMLRALAKFTGEITATLDLNRVLATVANTTEAVVERDRALVALLEGGALKVRAVSDKVTVEANEAEVLGIADVLGVVLRRRGRLHVSAEHVAEEGLAIPDRDVFARYFESGEMQSILALPLQDEEGVLGYLVLESRNPAGFGDADAEEFLGILSGSVSVAIRNADLYRRLPMVGFLAPFASQRRRLHAMNPRARALLLGGIAAAALFVAAVPLPQNAVGPAVVRPSEILPVTALAPGIVERIYAKGGERLVAGSAVASLRNTESSARLAAAEADLKIAQRRAAEASQRRDPAEAQRWSLEAQNLAGWMAYARSEEQDQRLTAPVTGSILTPRIEEKVGEHLERGDVLCEVARLDPAHVEVQISEEDVGKVQVGKRARIKVLSFPNLQFRGRILAVAPEAVDLPGKPASFRVTVECANADLALLAGMTGRAKLEAGSSPLLWNLLRPLGRAIRMKFWI</sequence>
<reference evidence="5 6" key="1">
    <citation type="journal article" date="2019" name="Nat. Microbiol.">
        <title>Mediterranean grassland soil C-N compound turnover is dependent on rainfall and depth, and is mediated by genomically divergent microorganisms.</title>
        <authorList>
            <person name="Diamond S."/>
            <person name="Andeer P.F."/>
            <person name="Li Z."/>
            <person name="Crits-Christoph A."/>
            <person name="Burstein D."/>
            <person name="Anantharaman K."/>
            <person name="Lane K.R."/>
            <person name="Thomas B.C."/>
            <person name="Pan C."/>
            <person name="Northen T.R."/>
            <person name="Banfield J.F."/>
        </authorList>
    </citation>
    <scope>NUCLEOTIDE SEQUENCE [LARGE SCALE GENOMIC DNA]</scope>
    <source>
        <strain evidence="5">WS_9</strain>
    </source>
</reference>